<evidence type="ECO:0000313" key="2">
    <source>
        <dbReference type="EMBL" id="KAF8567555.1"/>
    </source>
</evidence>
<evidence type="ECO:0000313" key="3">
    <source>
        <dbReference type="Proteomes" id="UP000699462"/>
    </source>
</evidence>
<dbReference type="EMBL" id="JTDF01003711">
    <property type="protein sequence ID" value="KAF8567555.1"/>
    <property type="molecule type" value="Genomic_DNA"/>
</dbReference>
<proteinExistence type="predicted"/>
<reference evidence="2 3" key="1">
    <citation type="submission" date="2019-07" db="EMBL/GenBank/DDBJ databases">
        <title>Annotation for the trematode Paragonimus westermani.</title>
        <authorList>
            <person name="Choi Y.-J."/>
        </authorList>
    </citation>
    <scope>NUCLEOTIDE SEQUENCE [LARGE SCALE GENOMIC DNA]</scope>
    <source>
        <strain evidence="2">180907_Pwestermani</strain>
    </source>
</reference>
<name>A0A8T0DI96_9TREM</name>
<keyword evidence="1" id="KW-0472">Membrane</keyword>
<comment type="caution">
    <text evidence="2">The sequence shown here is derived from an EMBL/GenBank/DDBJ whole genome shotgun (WGS) entry which is preliminary data.</text>
</comment>
<organism evidence="2 3">
    <name type="scientific">Paragonimus westermani</name>
    <dbReference type="NCBI Taxonomy" id="34504"/>
    <lineage>
        <taxon>Eukaryota</taxon>
        <taxon>Metazoa</taxon>
        <taxon>Spiralia</taxon>
        <taxon>Lophotrochozoa</taxon>
        <taxon>Platyhelminthes</taxon>
        <taxon>Trematoda</taxon>
        <taxon>Digenea</taxon>
        <taxon>Plagiorchiida</taxon>
        <taxon>Troglotremata</taxon>
        <taxon>Troglotrematidae</taxon>
        <taxon>Paragonimus</taxon>
    </lineage>
</organism>
<feature type="transmembrane region" description="Helical" evidence="1">
    <location>
        <begin position="39"/>
        <end position="63"/>
    </location>
</feature>
<dbReference type="AlphaFoldDB" id="A0A8T0DI96"/>
<sequence>MQMDTVVIQIICTPNFLMETIRNRTLNCHNLAAFLPGAYAYLLFVCTLSHSSWSICGCVLLEITQELAYRVKWT</sequence>
<protein>
    <submittedName>
        <fullName evidence="2">Uncharacterized protein</fullName>
    </submittedName>
</protein>
<keyword evidence="3" id="KW-1185">Reference proteome</keyword>
<keyword evidence="1" id="KW-1133">Transmembrane helix</keyword>
<accession>A0A8T0DI96</accession>
<gene>
    <name evidence="2" type="ORF">P879_06928</name>
</gene>
<evidence type="ECO:0000256" key="1">
    <source>
        <dbReference type="SAM" id="Phobius"/>
    </source>
</evidence>
<dbReference type="Proteomes" id="UP000699462">
    <property type="component" value="Unassembled WGS sequence"/>
</dbReference>
<keyword evidence="1" id="KW-0812">Transmembrane</keyword>